<evidence type="ECO:0008006" key="5">
    <source>
        <dbReference type="Google" id="ProtNLM"/>
    </source>
</evidence>
<evidence type="ECO:0000313" key="3">
    <source>
        <dbReference type="EMBL" id="MBB4765825.1"/>
    </source>
</evidence>
<sequence>MDRYRKWAWGLGIATVTAVTAFGVASWQANAAPSPGTPPGAAAEQPRVSDPRVAPEPATGTGSDPLTSAEVDRARKIAVIPLSGGKDAAGAAGPEYLSAELDAESGGRSAELYYYDYKTDKLVKQVVDLKTGKLAGSYSAAKMQPPASQHEVAAALDILLADPLAADLKDAYRAATGKELAGKQGLVPDAHVYTADAADSGAAQCGKHRCLQLVVQTEDGHFIDVNNIIIDLSGRTVARLK</sequence>
<evidence type="ECO:0000256" key="1">
    <source>
        <dbReference type="SAM" id="MobiDB-lite"/>
    </source>
</evidence>
<accession>A0A7W7I3K2</accession>
<name>A0A7W7I3K2_9ACTN</name>
<dbReference type="RefSeq" id="WP_184996830.1">
    <property type="nucleotide sequence ID" value="NZ_BOMK01000021.1"/>
</dbReference>
<protein>
    <recommendedName>
        <fullName evidence="5">Tat pathway signal sequence domain protein</fullName>
    </recommendedName>
</protein>
<comment type="caution">
    <text evidence="3">The sequence shown here is derived from an EMBL/GenBank/DDBJ whole genome shotgun (WGS) entry which is preliminary data.</text>
</comment>
<gene>
    <name evidence="3" type="ORF">BJ971_006381</name>
</gene>
<organism evidence="3 4">
    <name type="scientific">Actinoplanes digitatis</name>
    <dbReference type="NCBI Taxonomy" id="1868"/>
    <lineage>
        <taxon>Bacteria</taxon>
        <taxon>Bacillati</taxon>
        <taxon>Actinomycetota</taxon>
        <taxon>Actinomycetes</taxon>
        <taxon>Micromonosporales</taxon>
        <taxon>Micromonosporaceae</taxon>
        <taxon>Actinoplanes</taxon>
    </lineage>
</organism>
<evidence type="ECO:0000256" key="2">
    <source>
        <dbReference type="SAM" id="SignalP"/>
    </source>
</evidence>
<feature type="chain" id="PRO_5030584445" description="Tat pathway signal sequence domain protein" evidence="2">
    <location>
        <begin position="32"/>
        <end position="241"/>
    </location>
</feature>
<keyword evidence="2" id="KW-0732">Signal</keyword>
<proteinExistence type="predicted"/>
<dbReference type="EMBL" id="JACHNH010000001">
    <property type="protein sequence ID" value="MBB4765825.1"/>
    <property type="molecule type" value="Genomic_DNA"/>
</dbReference>
<feature type="signal peptide" evidence="2">
    <location>
        <begin position="1"/>
        <end position="31"/>
    </location>
</feature>
<keyword evidence="4" id="KW-1185">Reference proteome</keyword>
<dbReference type="AlphaFoldDB" id="A0A7W7I3K2"/>
<feature type="compositionally biased region" description="Low complexity" evidence="1">
    <location>
        <begin position="30"/>
        <end position="43"/>
    </location>
</feature>
<dbReference type="Proteomes" id="UP000578112">
    <property type="component" value="Unassembled WGS sequence"/>
</dbReference>
<feature type="region of interest" description="Disordered" evidence="1">
    <location>
        <begin position="30"/>
        <end position="68"/>
    </location>
</feature>
<reference evidence="3 4" key="1">
    <citation type="submission" date="2020-08" db="EMBL/GenBank/DDBJ databases">
        <title>Sequencing the genomes of 1000 actinobacteria strains.</title>
        <authorList>
            <person name="Klenk H.-P."/>
        </authorList>
    </citation>
    <scope>NUCLEOTIDE SEQUENCE [LARGE SCALE GENOMIC DNA]</scope>
    <source>
        <strain evidence="3 4">DSM 43149</strain>
    </source>
</reference>
<evidence type="ECO:0000313" key="4">
    <source>
        <dbReference type="Proteomes" id="UP000578112"/>
    </source>
</evidence>